<dbReference type="EMBL" id="KB644409">
    <property type="protein sequence ID" value="EPS26537.1"/>
    <property type="molecule type" value="Genomic_DNA"/>
</dbReference>
<proteinExistence type="predicted"/>
<protein>
    <submittedName>
        <fullName evidence="1">Uncharacterized protein</fullName>
    </submittedName>
</protein>
<evidence type="ECO:0000313" key="1">
    <source>
        <dbReference type="EMBL" id="EPS26537.1"/>
    </source>
</evidence>
<dbReference type="HOGENOM" id="CLU_2016046_0_0_1"/>
<accession>S8AX89</accession>
<keyword evidence="2" id="KW-1185">Reference proteome</keyword>
<evidence type="ECO:0000313" key="2">
    <source>
        <dbReference type="Proteomes" id="UP000019376"/>
    </source>
</evidence>
<reference evidence="1 2" key="1">
    <citation type="journal article" date="2013" name="PLoS ONE">
        <title>Genomic and secretomic analyses reveal unique features of the lignocellulolytic enzyme system of Penicillium decumbens.</title>
        <authorList>
            <person name="Liu G."/>
            <person name="Zhang L."/>
            <person name="Wei X."/>
            <person name="Zou G."/>
            <person name="Qin Y."/>
            <person name="Ma L."/>
            <person name="Li J."/>
            <person name="Zheng H."/>
            <person name="Wang S."/>
            <person name="Wang C."/>
            <person name="Xun L."/>
            <person name="Zhao G.-P."/>
            <person name="Zhou Z."/>
            <person name="Qu Y."/>
        </authorList>
    </citation>
    <scope>NUCLEOTIDE SEQUENCE [LARGE SCALE GENOMIC DNA]</scope>
    <source>
        <strain evidence="2">114-2 / CGMCC 5302</strain>
    </source>
</reference>
<sequence>MGVGIQGDHISINITSFDTHRNPSDRAPSKSTKGSLEGFIRTIPKLGTPITSILQNVLVVRAKLGCLEVSPTSYISAITGALLRSYTNDFIARDYKKITKLEELERRKKEELERIERERLESK</sequence>
<dbReference type="AlphaFoldDB" id="S8AX89"/>
<dbReference type="Proteomes" id="UP000019376">
    <property type="component" value="Unassembled WGS sequence"/>
</dbReference>
<name>S8AX89_PENO1</name>
<gene>
    <name evidence="1" type="ORF">PDE_01474</name>
</gene>
<organism evidence="1 2">
    <name type="scientific">Penicillium oxalicum (strain 114-2 / CGMCC 5302)</name>
    <name type="common">Penicillium decumbens</name>
    <dbReference type="NCBI Taxonomy" id="933388"/>
    <lineage>
        <taxon>Eukaryota</taxon>
        <taxon>Fungi</taxon>
        <taxon>Dikarya</taxon>
        <taxon>Ascomycota</taxon>
        <taxon>Pezizomycotina</taxon>
        <taxon>Eurotiomycetes</taxon>
        <taxon>Eurotiomycetidae</taxon>
        <taxon>Eurotiales</taxon>
        <taxon>Aspergillaceae</taxon>
        <taxon>Penicillium</taxon>
    </lineage>
</organism>